<accession>W7E0Q2</accession>
<dbReference type="EMBL" id="KI968915">
    <property type="protein sequence ID" value="EUN20659.1"/>
    <property type="molecule type" value="Genomic_DNA"/>
</dbReference>
<feature type="transmembrane region" description="Helical" evidence="1">
    <location>
        <begin position="6"/>
        <end position="26"/>
    </location>
</feature>
<dbReference type="GeneID" id="26250848"/>
<evidence type="ECO:0000313" key="4">
    <source>
        <dbReference type="Proteomes" id="UP000054337"/>
    </source>
</evidence>
<sequence length="91" mass="9902">GNDPGMVADIAMMISTYVSTDSILVVSPRRMIRSDGHQVYRSGRPGGGGVTWSERTTTADYIQDNARSPYDSSPEVIIMLICCKACPPKLH</sequence>
<reference evidence="3" key="2">
    <citation type="submission" date="2014-01" db="EMBL/GenBank/DDBJ databases">
        <authorList>
            <consortium name="DOE Joint Genome Institute"/>
            <person name="Ohm R.A."/>
            <person name="Condon B.J."/>
            <person name="Leng Y."/>
            <person name="Wu D."/>
            <person name="Bushley K.E."/>
            <person name="Otillar R."/>
            <person name="Martin J."/>
            <person name="Schackwitz W."/>
            <person name="Grimwood J."/>
            <person name="MohdZainudin N."/>
            <person name="Xue C."/>
            <person name="Wang R."/>
            <person name="Manning V.A."/>
            <person name="Dhillon B."/>
            <person name="Tu Z.J."/>
            <person name="Steffenson B.J."/>
            <person name="Salamov A."/>
            <person name="Sun H."/>
            <person name="Lowry S."/>
            <person name="LaButti K."/>
            <person name="Han J."/>
            <person name="Copeland A."/>
            <person name="Lindquist E."/>
            <person name="Barry K."/>
            <person name="Schmutz J."/>
            <person name="Baker S."/>
            <person name="Ciuffetti L.M."/>
            <person name="Grigoriev I.V."/>
            <person name="Zhong S."/>
            <person name="Nordberg B.G."/>
            <person name="Cantor M.N."/>
            <person name="Hua S.X."/>
        </authorList>
    </citation>
    <scope>NUCLEOTIDE SEQUENCE</scope>
    <source>
        <strain evidence="3">FI3</strain>
    </source>
</reference>
<dbReference type="RefSeq" id="XP_014550233.1">
    <property type="nucleotide sequence ID" value="XM_014694747.1"/>
</dbReference>
<reference evidence="3 4" key="1">
    <citation type="journal article" date="2013" name="PLoS Genet.">
        <title>Comparative genome structure, secondary metabolite, and effector coding capacity across Cochliobolus pathogens.</title>
        <authorList>
            <person name="Condon B.J."/>
            <person name="Leng Y."/>
            <person name="Wu D."/>
            <person name="Bushley K.E."/>
            <person name="Ohm R.A."/>
            <person name="Otillar R."/>
            <person name="Martin J."/>
            <person name="Schackwitz W."/>
            <person name="Grimwood J."/>
            <person name="MohdZainudin N."/>
            <person name="Xue C."/>
            <person name="Wang R."/>
            <person name="Manning V.A."/>
            <person name="Dhillon B."/>
            <person name="Tu Z.J."/>
            <person name="Steffenson B.J."/>
            <person name="Salamov A."/>
            <person name="Sun H."/>
            <person name="Lowry S."/>
            <person name="LaButti K."/>
            <person name="Han J."/>
            <person name="Copeland A."/>
            <person name="Lindquist E."/>
            <person name="Barry K."/>
            <person name="Schmutz J."/>
            <person name="Baker S.E."/>
            <person name="Ciuffetti L.M."/>
            <person name="Grigoriev I.V."/>
            <person name="Zhong S."/>
            <person name="Turgeon B.G."/>
        </authorList>
    </citation>
    <scope>NUCLEOTIDE SEQUENCE [LARGE SCALE GENOMIC DNA]</scope>
    <source>
        <strain evidence="3 4">FI3</strain>
    </source>
</reference>
<name>W7E0Q2_BIPV3</name>
<gene>
    <name evidence="3" type="ORF">COCVIDRAFT_116032</name>
    <name evidence="2" type="ORF">COCVIDRAFT_116336</name>
</gene>
<evidence type="ECO:0000313" key="3">
    <source>
        <dbReference type="EMBL" id="EUN20659.1"/>
    </source>
</evidence>
<organism evidence="3 4">
    <name type="scientific">Bipolaris victoriae (strain FI3)</name>
    <name type="common">Victoria blight of oats agent</name>
    <name type="synonym">Cochliobolus victoriae</name>
    <dbReference type="NCBI Taxonomy" id="930091"/>
    <lineage>
        <taxon>Eukaryota</taxon>
        <taxon>Fungi</taxon>
        <taxon>Dikarya</taxon>
        <taxon>Ascomycota</taxon>
        <taxon>Pezizomycotina</taxon>
        <taxon>Dothideomycetes</taxon>
        <taxon>Pleosporomycetidae</taxon>
        <taxon>Pleosporales</taxon>
        <taxon>Pleosporineae</taxon>
        <taxon>Pleosporaceae</taxon>
        <taxon>Bipolaris</taxon>
    </lineage>
</organism>
<proteinExistence type="predicted"/>
<dbReference type="GeneID" id="26250899"/>
<keyword evidence="1" id="KW-0472">Membrane</keyword>
<keyword evidence="1" id="KW-0812">Transmembrane</keyword>
<keyword evidence="1" id="KW-1133">Transmembrane helix</keyword>
<dbReference type="Proteomes" id="UP000054337">
    <property type="component" value="Unassembled WGS sequence"/>
</dbReference>
<keyword evidence="4" id="KW-1185">Reference proteome</keyword>
<dbReference type="HOGENOM" id="CLU_2432773_0_0_1"/>
<dbReference type="AlphaFoldDB" id="W7E0Q2"/>
<dbReference type="RefSeq" id="XP_014550147.1">
    <property type="nucleotide sequence ID" value="XM_014694661.1"/>
</dbReference>
<protein>
    <submittedName>
        <fullName evidence="3">Uncharacterized protein</fullName>
    </submittedName>
</protein>
<dbReference type="EMBL" id="KI968949">
    <property type="protein sequence ID" value="EUN20573.1"/>
    <property type="molecule type" value="Genomic_DNA"/>
</dbReference>
<feature type="non-terminal residue" evidence="3">
    <location>
        <position position="1"/>
    </location>
</feature>
<evidence type="ECO:0000313" key="2">
    <source>
        <dbReference type="EMBL" id="EUN20573.1"/>
    </source>
</evidence>
<evidence type="ECO:0000256" key="1">
    <source>
        <dbReference type="SAM" id="Phobius"/>
    </source>
</evidence>